<sequence>MIKKLISFFLFLMILSGCANGSGASSTTKADDSKSTPEGVNKTINSNNQFAFDLYLKLKDVPEYNESNIFFSPYSISVALGMTYEGAKGETAEEIQSVFYFPEDKNIRQSSFAKIYNQINKVDKKYKLHTANALWAQKDYKFLEEYINTIEKYYVGKVTNVDFINATEDARVIINKWVEEQTNNKIKDLIPQGVLDALTRLVLTNAIYFKGIWVKQFDKEDTIEEDFRISPNKTIKVPMMRLTGEEAKFNYAETEELQILEMLYEGEELSMLILLPKEDNLKSVEESLSVEKLSELRNMLVEQQVDIYIPKFKFETKYFMVKTLEEMGMPTAFSMDADFSGMDGTTDLFIANVIHQAFVDVNEEGTEAAAATGVVMELKAAMPTVFCADHPFIFMIQERETGNILFLGRVVDPTQ</sequence>
<evidence type="ECO:0000313" key="2">
    <source>
        <dbReference type="EMBL" id="GAH27292.1"/>
    </source>
</evidence>
<evidence type="ECO:0000259" key="1">
    <source>
        <dbReference type="SMART" id="SM00093"/>
    </source>
</evidence>
<dbReference type="SMART" id="SM00093">
    <property type="entry name" value="SERPIN"/>
    <property type="match status" value="1"/>
</dbReference>
<dbReference type="InterPro" id="IPR042178">
    <property type="entry name" value="Serpin_sf_1"/>
</dbReference>
<feature type="domain" description="Serpin" evidence="1">
    <location>
        <begin position="52"/>
        <end position="413"/>
    </location>
</feature>
<dbReference type="InterPro" id="IPR042185">
    <property type="entry name" value="Serpin_sf_2"/>
</dbReference>
<dbReference type="PANTHER" id="PTHR11461:SF211">
    <property type="entry name" value="GH10112P-RELATED"/>
    <property type="match status" value="1"/>
</dbReference>
<dbReference type="Gene3D" id="2.30.39.10">
    <property type="entry name" value="Alpha-1-antitrypsin, domain 1"/>
    <property type="match status" value="1"/>
</dbReference>
<accession>X1E410</accession>
<dbReference type="EMBL" id="BARU01000964">
    <property type="protein sequence ID" value="GAH27292.1"/>
    <property type="molecule type" value="Genomic_DNA"/>
</dbReference>
<comment type="caution">
    <text evidence="2">The sequence shown here is derived from an EMBL/GenBank/DDBJ whole genome shotgun (WGS) entry which is preliminary data.</text>
</comment>
<reference evidence="2" key="1">
    <citation type="journal article" date="2014" name="Front. Microbiol.">
        <title>High frequency of phylogenetically diverse reductive dehalogenase-homologous genes in deep subseafloor sedimentary metagenomes.</title>
        <authorList>
            <person name="Kawai M."/>
            <person name="Futagami T."/>
            <person name="Toyoda A."/>
            <person name="Takaki Y."/>
            <person name="Nishi S."/>
            <person name="Hori S."/>
            <person name="Arai W."/>
            <person name="Tsubouchi T."/>
            <person name="Morono Y."/>
            <person name="Uchiyama I."/>
            <person name="Ito T."/>
            <person name="Fujiyama A."/>
            <person name="Inagaki F."/>
            <person name="Takami H."/>
        </authorList>
    </citation>
    <scope>NUCLEOTIDE SEQUENCE</scope>
    <source>
        <strain evidence="2">Expedition CK06-06</strain>
    </source>
</reference>
<organism evidence="2">
    <name type="scientific">marine sediment metagenome</name>
    <dbReference type="NCBI Taxonomy" id="412755"/>
    <lineage>
        <taxon>unclassified sequences</taxon>
        <taxon>metagenomes</taxon>
        <taxon>ecological metagenomes</taxon>
    </lineage>
</organism>
<dbReference type="AlphaFoldDB" id="X1E410"/>
<dbReference type="InterPro" id="IPR036186">
    <property type="entry name" value="Serpin_sf"/>
</dbReference>
<dbReference type="SUPFAM" id="SSF56574">
    <property type="entry name" value="Serpins"/>
    <property type="match status" value="1"/>
</dbReference>
<dbReference type="InterPro" id="IPR023795">
    <property type="entry name" value="Serpin_CS"/>
</dbReference>
<gene>
    <name evidence="2" type="ORF">S03H2_02767</name>
</gene>
<dbReference type="GO" id="GO:0005615">
    <property type="term" value="C:extracellular space"/>
    <property type="evidence" value="ECO:0007669"/>
    <property type="project" value="InterPro"/>
</dbReference>
<feature type="non-terminal residue" evidence="2">
    <location>
        <position position="415"/>
    </location>
</feature>
<dbReference type="PANTHER" id="PTHR11461">
    <property type="entry name" value="SERINE PROTEASE INHIBITOR, SERPIN"/>
    <property type="match status" value="1"/>
</dbReference>
<dbReference type="InterPro" id="IPR000215">
    <property type="entry name" value="Serpin_fam"/>
</dbReference>
<dbReference type="Pfam" id="PF00079">
    <property type="entry name" value="Serpin"/>
    <property type="match status" value="1"/>
</dbReference>
<dbReference type="InterPro" id="IPR023796">
    <property type="entry name" value="Serpin_dom"/>
</dbReference>
<name>X1E410_9ZZZZ</name>
<protein>
    <recommendedName>
        <fullName evidence="1">Serpin domain-containing protein</fullName>
    </recommendedName>
</protein>
<dbReference type="PROSITE" id="PS00284">
    <property type="entry name" value="SERPIN"/>
    <property type="match status" value="1"/>
</dbReference>
<dbReference type="GO" id="GO:0004867">
    <property type="term" value="F:serine-type endopeptidase inhibitor activity"/>
    <property type="evidence" value="ECO:0007669"/>
    <property type="project" value="InterPro"/>
</dbReference>
<dbReference type="Gene3D" id="3.30.497.10">
    <property type="entry name" value="Antithrombin, subunit I, domain 2"/>
    <property type="match status" value="1"/>
</dbReference>
<dbReference type="CDD" id="cd19590">
    <property type="entry name" value="serpin_thermopin-like"/>
    <property type="match status" value="1"/>
</dbReference>
<proteinExistence type="predicted"/>
<dbReference type="PROSITE" id="PS51257">
    <property type="entry name" value="PROKAR_LIPOPROTEIN"/>
    <property type="match status" value="1"/>
</dbReference>